<keyword evidence="3" id="KW-1185">Reference proteome</keyword>
<evidence type="ECO:0000256" key="1">
    <source>
        <dbReference type="SAM" id="Phobius"/>
    </source>
</evidence>
<organism evidence="2 3">
    <name type="scientific">Lactobacillus xylocopicola</name>
    <dbReference type="NCBI Taxonomy" id="2976676"/>
    <lineage>
        <taxon>Bacteria</taxon>
        <taxon>Bacillati</taxon>
        <taxon>Bacillota</taxon>
        <taxon>Bacilli</taxon>
        <taxon>Lactobacillales</taxon>
        <taxon>Lactobacillaceae</taxon>
        <taxon>Lactobacillus</taxon>
    </lineage>
</organism>
<evidence type="ECO:0000313" key="3">
    <source>
        <dbReference type="Proteomes" id="UP001321741"/>
    </source>
</evidence>
<proteinExistence type="predicted"/>
<protein>
    <submittedName>
        <fullName evidence="2">Uncharacterized protein</fullName>
    </submittedName>
</protein>
<accession>A0ABM8BEY0</accession>
<evidence type="ECO:0000313" key="2">
    <source>
        <dbReference type="EMBL" id="BDR59768.1"/>
    </source>
</evidence>
<keyword evidence="1" id="KW-1133">Transmembrane helix</keyword>
<dbReference type="EMBL" id="AP026803">
    <property type="protein sequence ID" value="BDR59768.1"/>
    <property type="molecule type" value="Genomic_DNA"/>
</dbReference>
<feature type="transmembrane region" description="Helical" evidence="1">
    <location>
        <begin position="64"/>
        <end position="84"/>
    </location>
</feature>
<name>A0ABM8BEY0_9LACO</name>
<sequence length="94" mass="10892">MHTPMNLNKAFKVGSSLYLLLFLLDYLIELFSISSSTVKTALLGLKITMKMSPATLDTVFSLTWQVLLTYLIFMIIFFTITYLFQKTKRKRVMP</sequence>
<reference evidence="2 3" key="1">
    <citation type="journal article" date="2023" name="Microbiol. Spectr.">
        <title>Symbiosis of Carpenter Bees with Uncharacterized Lactic Acid Bacteria Showing NAD Auxotrophy.</title>
        <authorList>
            <person name="Kawasaki S."/>
            <person name="Ozawa K."/>
            <person name="Mori T."/>
            <person name="Yamamoto A."/>
            <person name="Ito M."/>
            <person name="Ohkuma M."/>
            <person name="Sakamoto M."/>
            <person name="Matsutani M."/>
        </authorList>
    </citation>
    <scope>NUCLEOTIDE SEQUENCE [LARGE SCALE GENOMIC DNA]</scope>
    <source>
        <strain evidence="2 3">Kim32-2</strain>
    </source>
</reference>
<gene>
    <name evidence="2" type="ORF">KIM322_00290</name>
</gene>
<keyword evidence="1" id="KW-0472">Membrane</keyword>
<dbReference type="Proteomes" id="UP001321741">
    <property type="component" value="Chromosome"/>
</dbReference>
<keyword evidence="1" id="KW-0812">Transmembrane</keyword>